<dbReference type="Proteomes" id="UP000535890">
    <property type="component" value="Unassembled WGS sequence"/>
</dbReference>
<evidence type="ECO:0000313" key="3">
    <source>
        <dbReference type="EMBL" id="NYD39785.1"/>
    </source>
</evidence>
<feature type="transmembrane region" description="Helical" evidence="2">
    <location>
        <begin position="102"/>
        <end position="120"/>
    </location>
</feature>
<feature type="transmembrane region" description="Helical" evidence="2">
    <location>
        <begin position="28"/>
        <end position="50"/>
    </location>
</feature>
<evidence type="ECO:0000313" key="4">
    <source>
        <dbReference type="Proteomes" id="UP000535890"/>
    </source>
</evidence>
<feature type="transmembrane region" description="Helical" evidence="2">
    <location>
        <begin position="222"/>
        <end position="242"/>
    </location>
</feature>
<evidence type="ECO:0008006" key="5">
    <source>
        <dbReference type="Google" id="ProtNLM"/>
    </source>
</evidence>
<sequence>MTAEEQTGDAPGAEDPTVAPGVTATDRAVGIATVVAGLVYSAFLVTPLLGTRLDPGRSYVSELAALDQPHGAVFRGVDAVVGLVVVIAGLHVARSRLTPVRWAGVALGLFGVATVLDVLAPMTCAPSADAACAAAEASRSALAFGVHELTSLVSNLAAIVAVALLAVARSSGRRADQPATPFEGALLIGLALVAAPGLVVVLEETVTLGLDHVIGWVQRVQVLALSAVLVTIGLVVVSGSRWSHR</sequence>
<feature type="transmembrane region" description="Helical" evidence="2">
    <location>
        <begin position="180"/>
        <end position="202"/>
    </location>
</feature>
<name>A0A7Y9E2L5_9PSEU</name>
<dbReference type="AlphaFoldDB" id="A0A7Y9E2L5"/>
<organism evidence="3 4">
    <name type="scientific">Actinomycetospora corticicola</name>
    <dbReference type="NCBI Taxonomy" id="663602"/>
    <lineage>
        <taxon>Bacteria</taxon>
        <taxon>Bacillati</taxon>
        <taxon>Actinomycetota</taxon>
        <taxon>Actinomycetes</taxon>
        <taxon>Pseudonocardiales</taxon>
        <taxon>Pseudonocardiaceae</taxon>
        <taxon>Actinomycetospora</taxon>
    </lineage>
</organism>
<keyword evidence="2" id="KW-0472">Membrane</keyword>
<feature type="transmembrane region" description="Helical" evidence="2">
    <location>
        <begin position="149"/>
        <end position="168"/>
    </location>
</feature>
<comment type="caution">
    <text evidence="3">The sequence shown here is derived from an EMBL/GenBank/DDBJ whole genome shotgun (WGS) entry which is preliminary data.</text>
</comment>
<keyword evidence="2" id="KW-0812">Transmembrane</keyword>
<dbReference type="RefSeq" id="WP_179797056.1">
    <property type="nucleotide sequence ID" value="NZ_BAABHP010000002.1"/>
</dbReference>
<keyword evidence="2" id="KW-1133">Transmembrane helix</keyword>
<feature type="region of interest" description="Disordered" evidence="1">
    <location>
        <begin position="1"/>
        <end position="20"/>
    </location>
</feature>
<feature type="transmembrane region" description="Helical" evidence="2">
    <location>
        <begin position="70"/>
        <end position="90"/>
    </location>
</feature>
<proteinExistence type="predicted"/>
<reference evidence="3 4" key="1">
    <citation type="submission" date="2020-07" db="EMBL/GenBank/DDBJ databases">
        <title>Sequencing the genomes of 1000 actinobacteria strains.</title>
        <authorList>
            <person name="Klenk H.-P."/>
        </authorList>
    </citation>
    <scope>NUCLEOTIDE SEQUENCE [LARGE SCALE GENOMIC DNA]</scope>
    <source>
        <strain evidence="3 4">DSM 45772</strain>
    </source>
</reference>
<dbReference type="Pfam" id="PF06197">
    <property type="entry name" value="DUF998"/>
    <property type="match status" value="1"/>
</dbReference>
<gene>
    <name evidence="3" type="ORF">BJ983_005887</name>
</gene>
<keyword evidence="4" id="KW-1185">Reference proteome</keyword>
<protein>
    <recommendedName>
        <fullName evidence="5">DUF998 domain-containing protein</fullName>
    </recommendedName>
</protein>
<dbReference type="InterPro" id="IPR009339">
    <property type="entry name" value="DUF998"/>
</dbReference>
<evidence type="ECO:0000256" key="1">
    <source>
        <dbReference type="SAM" id="MobiDB-lite"/>
    </source>
</evidence>
<accession>A0A7Y9E2L5</accession>
<evidence type="ECO:0000256" key="2">
    <source>
        <dbReference type="SAM" id="Phobius"/>
    </source>
</evidence>
<dbReference type="EMBL" id="JACCBN010000001">
    <property type="protein sequence ID" value="NYD39785.1"/>
    <property type="molecule type" value="Genomic_DNA"/>
</dbReference>